<dbReference type="SUPFAM" id="SSF54160">
    <property type="entry name" value="Chromo domain-like"/>
    <property type="match status" value="1"/>
</dbReference>
<dbReference type="InterPro" id="IPR003593">
    <property type="entry name" value="AAA+_ATPase"/>
</dbReference>
<evidence type="ECO:0000256" key="13">
    <source>
        <dbReference type="ARBA" id="ARBA00049360"/>
    </source>
</evidence>
<keyword evidence="11" id="KW-0694">RNA-binding</keyword>
<comment type="pathway">
    <text evidence="2">Protein biosynthesis; polypeptide chain elongation.</text>
</comment>
<dbReference type="GO" id="GO:0005737">
    <property type="term" value="C:cytoplasm"/>
    <property type="evidence" value="ECO:0007669"/>
    <property type="project" value="UniProtKB-SubCell"/>
</dbReference>
<dbReference type="SMART" id="SM00054">
    <property type="entry name" value="EFh"/>
    <property type="match status" value="3"/>
</dbReference>
<evidence type="ECO:0000259" key="19">
    <source>
        <dbReference type="PROSITE" id="PS50893"/>
    </source>
</evidence>
<evidence type="ECO:0000256" key="5">
    <source>
        <dbReference type="ARBA" id="ARBA00022737"/>
    </source>
</evidence>
<dbReference type="EMBL" id="CAUJNA010003561">
    <property type="protein sequence ID" value="CAJ1404913.1"/>
    <property type="molecule type" value="Genomic_DNA"/>
</dbReference>
<keyword evidence="9" id="KW-0106">Calcium</keyword>
<keyword evidence="10" id="KW-0067">ATP-binding</keyword>
<gene>
    <name evidence="20" type="ORF">EVOR1521_LOCUS27284</name>
</gene>
<evidence type="ECO:0000256" key="4">
    <source>
        <dbReference type="ARBA" id="ARBA00022490"/>
    </source>
</evidence>
<dbReference type="InterPro" id="IPR027417">
    <property type="entry name" value="P-loop_NTPase"/>
</dbReference>
<keyword evidence="8" id="KW-0378">Hydrolase</keyword>
<dbReference type="InterPro" id="IPR011989">
    <property type="entry name" value="ARM-like"/>
</dbReference>
<dbReference type="PROSITE" id="PS00211">
    <property type="entry name" value="ABC_TRANSPORTER_1"/>
    <property type="match status" value="1"/>
</dbReference>
<evidence type="ECO:0000259" key="18">
    <source>
        <dbReference type="PROSITE" id="PS50222"/>
    </source>
</evidence>
<dbReference type="Pfam" id="PF24984">
    <property type="entry name" value="HEAT_EF3_GNC1"/>
    <property type="match status" value="1"/>
</dbReference>
<protein>
    <recommendedName>
        <fullName evidence="14">Elongation factor 3</fullName>
    </recommendedName>
    <alternativeName>
        <fullName evidence="15">Eukaryotic elongation factor 3</fullName>
    </alternativeName>
</protein>
<dbReference type="PROSITE" id="PS50893">
    <property type="entry name" value="ABC_TRANSPORTER_2"/>
    <property type="match status" value="2"/>
</dbReference>
<dbReference type="Pfam" id="PF00005">
    <property type="entry name" value="ABC_tran"/>
    <property type="match status" value="2"/>
</dbReference>
<dbReference type="PROSITE" id="PS50222">
    <property type="entry name" value="EF_HAND_2"/>
    <property type="match status" value="3"/>
</dbReference>
<evidence type="ECO:0000256" key="1">
    <source>
        <dbReference type="ARBA" id="ARBA00004496"/>
    </source>
</evidence>
<dbReference type="PANTHER" id="PTHR19211:SF5">
    <property type="entry name" value="ELONGATION FACTOR 3A-RELATED"/>
    <property type="match status" value="1"/>
</dbReference>
<organism evidence="20 21">
    <name type="scientific">Effrenium voratum</name>
    <dbReference type="NCBI Taxonomy" id="2562239"/>
    <lineage>
        <taxon>Eukaryota</taxon>
        <taxon>Sar</taxon>
        <taxon>Alveolata</taxon>
        <taxon>Dinophyceae</taxon>
        <taxon>Suessiales</taxon>
        <taxon>Symbiodiniaceae</taxon>
        <taxon>Effrenium</taxon>
    </lineage>
</organism>
<accession>A0AA36JEV6</accession>
<dbReference type="GO" id="GO:0005524">
    <property type="term" value="F:ATP binding"/>
    <property type="evidence" value="ECO:0007669"/>
    <property type="project" value="UniProtKB-KW"/>
</dbReference>
<dbReference type="GO" id="GO:0005509">
    <property type="term" value="F:calcium ion binding"/>
    <property type="evidence" value="ECO:0007669"/>
    <property type="project" value="InterPro"/>
</dbReference>
<dbReference type="InterPro" id="IPR003439">
    <property type="entry name" value="ABC_transporter-like_ATP-bd"/>
</dbReference>
<dbReference type="GO" id="GO:0003723">
    <property type="term" value="F:RNA binding"/>
    <property type="evidence" value="ECO:0007669"/>
    <property type="project" value="UniProtKB-KW"/>
</dbReference>
<dbReference type="SUPFAM" id="SSF48371">
    <property type="entry name" value="ARM repeat"/>
    <property type="match status" value="1"/>
</dbReference>
<reference evidence="20" key="1">
    <citation type="submission" date="2023-08" db="EMBL/GenBank/DDBJ databases">
        <authorList>
            <person name="Chen Y."/>
            <person name="Shah S."/>
            <person name="Dougan E. K."/>
            <person name="Thang M."/>
            <person name="Chan C."/>
        </authorList>
    </citation>
    <scope>NUCLEOTIDE SEQUENCE</scope>
</reference>
<dbReference type="SUPFAM" id="SSF47473">
    <property type="entry name" value="EF-hand"/>
    <property type="match status" value="2"/>
</dbReference>
<feature type="domain" description="ABC transporter" evidence="19">
    <location>
        <begin position="999"/>
        <end position="1339"/>
    </location>
</feature>
<comment type="similarity">
    <text evidence="3">Belongs to the ABC transporter superfamily. ABCF family. EF3 subfamily.</text>
</comment>
<evidence type="ECO:0000256" key="7">
    <source>
        <dbReference type="ARBA" id="ARBA00022768"/>
    </source>
</evidence>
<evidence type="ECO:0000256" key="8">
    <source>
        <dbReference type="ARBA" id="ARBA00022801"/>
    </source>
</evidence>
<evidence type="ECO:0000256" key="3">
    <source>
        <dbReference type="ARBA" id="ARBA00011054"/>
    </source>
</evidence>
<keyword evidence="7" id="KW-0251">Elongation factor</keyword>
<dbReference type="InterPro" id="IPR050611">
    <property type="entry name" value="ABCF"/>
</dbReference>
<feature type="compositionally biased region" description="Basic and acidic residues" evidence="16">
    <location>
        <begin position="55"/>
        <end position="64"/>
    </location>
</feature>
<dbReference type="InterPro" id="IPR017871">
    <property type="entry name" value="ABC_transporter-like_CS"/>
</dbReference>
<comment type="caution">
    <text evidence="20">The sequence shown here is derived from an EMBL/GenBank/DDBJ whole genome shotgun (WGS) entry which is preliminary data.</text>
</comment>
<feature type="compositionally biased region" description="Low complexity" evidence="16">
    <location>
        <begin position="32"/>
        <end position="41"/>
    </location>
</feature>
<dbReference type="Gene3D" id="2.40.50.990">
    <property type="match status" value="1"/>
</dbReference>
<dbReference type="SMART" id="SM00382">
    <property type="entry name" value="AAA"/>
    <property type="match status" value="2"/>
</dbReference>
<dbReference type="InterPro" id="IPR047038">
    <property type="entry name" value="eEF3_chromodomain-like_sf"/>
</dbReference>
<feature type="compositionally biased region" description="Polar residues" evidence="16">
    <location>
        <begin position="100"/>
        <end position="109"/>
    </location>
</feature>
<dbReference type="InterPro" id="IPR016197">
    <property type="entry name" value="Chromo-like_dom_sf"/>
</dbReference>
<evidence type="ECO:0000256" key="10">
    <source>
        <dbReference type="ARBA" id="ARBA00022840"/>
    </source>
</evidence>
<dbReference type="Pfam" id="PF24987">
    <property type="entry name" value="HEAT_EF3_N"/>
    <property type="match status" value="1"/>
</dbReference>
<feature type="domain" description="EF-hand" evidence="18">
    <location>
        <begin position="243"/>
        <end position="276"/>
    </location>
</feature>
<feature type="domain" description="EH" evidence="17">
    <location>
        <begin position="1405"/>
        <end position="1469"/>
    </location>
</feature>
<comment type="catalytic activity">
    <reaction evidence="13">
        <text>ATP + H2O = ADP + phosphate + H(+)</text>
        <dbReference type="Rhea" id="RHEA:13065"/>
        <dbReference type="ChEBI" id="CHEBI:15377"/>
        <dbReference type="ChEBI" id="CHEBI:15378"/>
        <dbReference type="ChEBI" id="CHEBI:30616"/>
        <dbReference type="ChEBI" id="CHEBI:43474"/>
        <dbReference type="ChEBI" id="CHEBI:456216"/>
    </reaction>
</comment>
<dbReference type="InterPro" id="IPR034085">
    <property type="entry name" value="TOG"/>
</dbReference>
<evidence type="ECO:0000313" key="20">
    <source>
        <dbReference type="EMBL" id="CAJ1404913.1"/>
    </source>
</evidence>
<dbReference type="InterPro" id="IPR000261">
    <property type="entry name" value="EH_dom"/>
</dbReference>
<comment type="subcellular location">
    <subcellularLocation>
        <location evidence="1">Cytoplasm</location>
    </subcellularLocation>
</comment>
<feature type="compositionally biased region" description="Basic and acidic residues" evidence="16">
    <location>
        <begin position="1322"/>
        <end position="1331"/>
    </location>
</feature>
<feature type="region of interest" description="Disordered" evidence="16">
    <location>
        <begin position="22"/>
        <end position="197"/>
    </location>
</feature>
<feature type="region of interest" description="Disordered" evidence="16">
    <location>
        <begin position="1322"/>
        <end position="1342"/>
    </location>
</feature>
<feature type="domain" description="EF-hand" evidence="18">
    <location>
        <begin position="1413"/>
        <end position="1448"/>
    </location>
</feature>
<dbReference type="Gene3D" id="3.40.50.300">
    <property type="entry name" value="P-loop containing nucleotide triphosphate hydrolases"/>
    <property type="match status" value="2"/>
</dbReference>
<feature type="domain" description="ABC transporter" evidence="19">
    <location>
        <begin position="727"/>
        <end position="968"/>
    </location>
</feature>
<dbReference type="InterPro" id="IPR002048">
    <property type="entry name" value="EF_hand_dom"/>
</dbReference>
<evidence type="ECO:0000256" key="9">
    <source>
        <dbReference type="ARBA" id="ARBA00022837"/>
    </source>
</evidence>
<dbReference type="CDD" id="cd03221">
    <property type="entry name" value="ABCF_EF-3"/>
    <property type="match status" value="1"/>
</dbReference>
<evidence type="ECO:0000256" key="15">
    <source>
        <dbReference type="ARBA" id="ARBA00050045"/>
    </source>
</evidence>
<dbReference type="InterPro" id="IPR015688">
    <property type="entry name" value="eEF3_ABC2_chromodomain-like"/>
</dbReference>
<dbReference type="InterPro" id="IPR023780">
    <property type="entry name" value="Chromo_domain"/>
</dbReference>
<feature type="compositionally biased region" description="Polar residues" evidence="16">
    <location>
        <begin position="157"/>
        <end position="174"/>
    </location>
</feature>
<dbReference type="InterPro" id="IPR016024">
    <property type="entry name" value="ARM-type_fold"/>
</dbReference>
<keyword evidence="21" id="KW-1185">Reference proteome</keyword>
<dbReference type="InterPro" id="IPR018247">
    <property type="entry name" value="EF_Hand_1_Ca_BS"/>
</dbReference>
<dbReference type="PROSITE" id="PS00018">
    <property type="entry name" value="EF_HAND_1"/>
    <property type="match status" value="2"/>
</dbReference>
<evidence type="ECO:0000256" key="12">
    <source>
        <dbReference type="ARBA" id="ARBA00022917"/>
    </source>
</evidence>
<dbReference type="Proteomes" id="UP001178507">
    <property type="component" value="Unassembled WGS sequence"/>
</dbReference>
<keyword evidence="6" id="KW-0547">Nucleotide-binding</keyword>
<dbReference type="GO" id="GO:0003746">
    <property type="term" value="F:translation elongation factor activity"/>
    <property type="evidence" value="ECO:0007669"/>
    <property type="project" value="UniProtKB-KW"/>
</dbReference>
<dbReference type="Gene3D" id="1.25.10.10">
    <property type="entry name" value="Leucine-rich Repeat Variant"/>
    <property type="match status" value="1"/>
</dbReference>
<dbReference type="InterPro" id="IPR000953">
    <property type="entry name" value="Chromo/chromo_shadow_dom"/>
</dbReference>
<dbReference type="InterPro" id="IPR011992">
    <property type="entry name" value="EF-hand-dom_pair"/>
</dbReference>
<evidence type="ECO:0000313" key="21">
    <source>
        <dbReference type="Proteomes" id="UP001178507"/>
    </source>
</evidence>
<evidence type="ECO:0000256" key="2">
    <source>
        <dbReference type="ARBA" id="ARBA00004815"/>
    </source>
</evidence>
<evidence type="ECO:0000256" key="16">
    <source>
        <dbReference type="SAM" id="MobiDB-lite"/>
    </source>
</evidence>
<keyword evidence="4" id="KW-0963">Cytoplasm</keyword>
<dbReference type="Gene3D" id="1.10.238.10">
    <property type="entry name" value="EF-hand"/>
    <property type="match status" value="2"/>
</dbReference>
<evidence type="ECO:0000256" key="11">
    <source>
        <dbReference type="ARBA" id="ARBA00022884"/>
    </source>
</evidence>
<proteinExistence type="inferred from homology"/>
<dbReference type="SMART" id="SM01349">
    <property type="entry name" value="TOG"/>
    <property type="match status" value="1"/>
</dbReference>
<keyword evidence="5" id="KW-0677">Repeat</keyword>
<dbReference type="SMART" id="SM00298">
    <property type="entry name" value="CHROMO"/>
    <property type="match status" value="1"/>
</dbReference>
<feature type="domain" description="EH" evidence="17">
    <location>
        <begin position="208"/>
        <end position="298"/>
    </location>
</feature>
<evidence type="ECO:0000259" key="17">
    <source>
        <dbReference type="PROSITE" id="PS50031"/>
    </source>
</evidence>
<dbReference type="Pfam" id="PF00385">
    <property type="entry name" value="Chromo"/>
    <property type="match status" value="1"/>
</dbReference>
<dbReference type="SMART" id="SM00027">
    <property type="entry name" value="EH"/>
    <property type="match status" value="2"/>
</dbReference>
<evidence type="ECO:0000256" key="6">
    <source>
        <dbReference type="ARBA" id="ARBA00022741"/>
    </source>
</evidence>
<dbReference type="Pfam" id="PF12763">
    <property type="entry name" value="EH"/>
    <property type="match status" value="2"/>
</dbReference>
<dbReference type="PROSITE" id="PS50031">
    <property type="entry name" value="EH"/>
    <property type="match status" value="2"/>
</dbReference>
<feature type="domain" description="EF-hand" evidence="18">
    <location>
        <begin position="207"/>
        <end position="242"/>
    </location>
</feature>
<feature type="compositionally biased region" description="Polar residues" evidence="16">
    <location>
        <begin position="182"/>
        <end position="195"/>
    </location>
</feature>
<dbReference type="CDD" id="cd00052">
    <property type="entry name" value="EH"/>
    <property type="match status" value="2"/>
</dbReference>
<dbReference type="SUPFAM" id="SSF52540">
    <property type="entry name" value="P-loop containing nucleoside triphosphate hydrolases"/>
    <property type="match status" value="2"/>
</dbReference>
<dbReference type="CDD" id="cd18626">
    <property type="entry name" value="CD_eEF3"/>
    <property type="match status" value="1"/>
</dbReference>
<sequence>MAALVMPGLARLGLHFRRKVATPSTPEERCGGLRPASLAAGRRARRATEAGVARRSPDRQEHQAAEAAGPSDWPQADAWTAVTFSQPSGGPPPVGPSAALQRSGSHETPGSSRRSSREMGRARSGSGEMPVARRALSGERPSLQRSGSGERFPLARTRSSSSSGFEAPQLQRSGSGERFPMTRTSSNASQRQISRSHSEEIWAIDEERLERYRAVFARADVDGDGFVEPSEARDVLAKASLPEEEMAQIYTLSDADQDGRLSEGEFLCALHLAFRRSKEGRPIPSQLPEPLLALSQQSSGDGEWHVKTEELEQYWQTFQQLDTQLLLRMMLAIATGILLIHDCGKGTVPFAVEKGTSSMGFEAEIEALVGKIGDKAAGQASLESLAAIAQDKGRPAEPFLVAAFPKILEATNDKSKNVKDAAVATSKCIMEMVSPFAVELLLPSFLSGLAVKAKPPQKEATLQIISALAQKAPRAVGYLLVHLVSPVADLTCDIKKEVKTAALECMTAICSCTGNKDLEPFLPAVVDAASSIDKTHACVEKLAGCIFVQNVEAPALAVTMPVLTRGLNDKNEEVKRTCCQIVDNMCKLVEDPAEVLPLMPRLEPLVKSAVEKMSDPEARSVAEKAYKTLQKAAGEGANTLQQVSVDAAKSQVAQALGDKQGSGEVFEAEMTHVAALAACAANMRVFDAAAWKKDVGYLAPFDSVTEALRAKLEIASKPKEEVEEEDTEGVDLYKGAFSLAYGTLTLLRDAKMHLKRNRFYGLLGPNQCGKTTLMRAIANEQLEGFPKRDELKSVFVEHEIEDEEVGVQDDGFPILSVDKPGWWWVVHTCNDIYKLEPQVKEDTVKDLMKSIGFGYPGGPDRAANLELPVTSYSGGWKMKMQLCAAQLMNADVLMLDEPTGHLDVDNIKWLEDWLESFSGSIICTSHFSPFLDKMCTHIIDFQDRKLKTFKGEKGKCLTQFVEKYPEKKAYFEISNDIMKFTFPEPGALEGVKSRSKVILRMNSVSFTYPTKDKPTIMDVSLTVSQVSRVAVIGANGAGKSTAIKVLVGEQLPTEGSIWKAQGLRLAYVAQHAFHHLEKHMQETPTQYIMWRFAGNDDRESLEFKTDELSVDEEKARATKWCIDSVTGSVRRCTDPKEDAKKAKQDEAGAVIPDAIVNRRQKKKEKTFEYEVKWQFKSMDQNTWVEKDILVKMGYLKLVQREDERQAAMAGLMTKQLTQPGVEKHLSDFGVDPESASHTQINQLSGGMKVKVVLAAAMWQNPHVLILDEPTNYLDREGLGALILAIKDYKGGVLIISHNKEFCDNVATEKWIMQGGRLRIEGESIDTSKDDGNGAQGPDEVFDGAGNKIEVKKSVTMTEKDKKKSIKDIEKKIKDGKKKQTLTDEEVWELEDKLNELKESLKGKERELFEQSGLPVPELSFTWQLCDRDGDGSLAFNEFAMAMALVARRRRGKPLPSSLPPALLRSVQAFRPAPSKISLAPGELEGYRKIFNRLEQNGLADTGQVKELLEQSQLPVSELSSMPRRTRTRTASCRSRSSSARWPWWHGAAVVRTWICLRCRRSLPCFCGVERRPPGAGCSSVGLAAKRRRARQVSSALRAAGTGRLRQRHLRPRGVGELRVASGRSGQDLGSLGYRGRWSAGPRRVPVRHDFIRPAAGRPRAA</sequence>
<keyword evidence="12" id="KW-0648">Protein biosynthesis</keyword>
<evidence type="ECO:0000256" key="14">
    <source>
        <dbReference type="ARBA" id="ARBA00050030"/>
    </source>
</evidence>
<name>A0AA36JEV6_9DINO</name>
<dbReference type="PANTHER" id="PTHR19211">
    <property type="entry name" value="ATP-BINDING TRANSPORT PROTEIN-RELATED"/>
    <property type="match status" value="1"/>
</dbReference>
<dbReference type="GO" id="GO:0016887">
    <property type="term" value="F:ATP hydrolysis activity"/>
    <property type="evidence" value="ECO:0007669"/>
    <property type="project" value="InterPro"/>
</dbReference>